<reference evidence="1" key="2">
    <citation type="submission" date="2015-02" db="UniProtKB">
        <authorList>
            <consortium name="EnsemblMetazoa"/>
        </authorList>
    </citation>
    <scope>IDENTIFICATION</scope>
</reference>
<evidence type="ECO:0000313" key="1">
    <source>
        <dbReference type="EnsemblMetazoa" id="SMAR001614-PA"/>
    </source>
</evidence>
<name>T1IKZ9_STRMM</name>
<dbReference type="EMBL" id="JH430677">
    <property type="status" value="NOT_ANNOTATED_CDS"/>
    <property type="molecule type" value="Genomic_DNA"/>
</dbReference>
<dbReference type="Proteomes" id="UP000014500">
    <property type="component" value="Unassembled WGS sequence"/>
</dbReference>
<dbReference type="AlphaFoldDB" id="T1IKZ9"/>
<sequence length="109" mass="11821">MLKYFLTQTLASTILLIPTITTTSIISIKFQEASSAGLRLSLHSSASFGARELRLAPLEAHGRDASNCICFVNLGLTVAELLTVFAVGRHFELEKGCSLFHINSRPVDA</sequence>
<dbReference type="EnsemblMetazoa" id="SMAR001614-RA">
    <property type="protein sequence ID" value="SMAR001614-PA"/>
    <property type="gene ID" value="SMAR001614"/>
</dbReference>
<dbReference type="HOGENOM" id="CLU_2187192_0_0_1"/>
<accession>T1IKZ9</accession>
<proteinExistence type="predicted"/>
<evidence type="ECO:0000313" key="2">
    <source>
        <dbReference type="Proteomes" id="UP000014500"/>
    </source>
</evidence>
<protein>
    <submittedName>
        <fullName evidence="1">Uncharacterized protein</fullName>
    </submittedName>
</protein>
<organism evidence="1 2">
    <name type="scientific">Strigamia maritima</name>
    <name type="common">European centipede</name>
    <name type="synonym">Geophilus maritimus</name>
    <dbReference type="NCBI Taxonomy" id="126957"/>
    <lineage>
        <taxon>Eukaryota</taxon>
        <taxon>Metazoa</taxon>
        <taxon>Ecdysozoa</taxon>
        <taxon>Arthropoda</taxon>
        <taxon>Myriapoda</taxon>
        <taxon>Chilopoda</taxon>
        <taxon>Pleurostigmophora</taxon>
        <taxon>Geophilomorpha</taxon>
        <taxon>Linotaeniidae</taxon>
        <taxon>Strigamia</taxon>
    </lineage>
</organism>
<reference evidence="2" key="1">
    <citation type="submission" date="2011-05" db="EMBL/GenBank/DDBJ databases">
        <authorList>
            <person name="Richards S.R."/>
            <person name="Qu J."/>
            <person name="Jiang H."/>
            <person name="Jhangiani S.N."/>
            <person name="Agravi P."/>
            <person name="Goodspeed R."/>
            <person name="Gross S."/>
            <person name="Mandapat C."/>
            <person name="Jackson L."/>
            <person name="Mathew T."/>
            <person name="Pu L."/>
            <person name="Thornton R."/>
            <person name="Saada N."/>
            <person name="Wilczek-Boney K.B."/>
            <person name="Lee S."/>
            <person name="Kovar C."/>
            <person name="Wu Y."/>
            <person name="Scherer S.E."/>
            <person name="Worley K.C."/>
            <person name="Muzny D.M."/>
            <person name="Gibbs R."/>
        </authorList>
    </citation>
    <scope>NUCLEOTIDE SEQUENCE</scope>
    <source>
        <strain evidence="2">Brora</strain>
    </source>
</reference>
<keyword evidence="2" id="KW-1185">Reference proteome</keyword>